<dbReference type="WBParaSite" id="BTMF_0000792001-mRNA-1">
    <property type="protein sequence ID" value="BTMF_0000792001-mRNA-1"/>
    <property type="gene ID" value="BTMF_0000792001"/>
</dbReference>
<name>A0A0R3QK17_9BILA</name>
<accession>A0A0R3QK17</accession>
<protein>
    <submittedName>
        <fullName evidence="1">UDENN FNIP1/2-type domain-containing protein</fullName>
    </submittedName>
</protein>
<evidence type="ECO:0000313" key="1">
    <source>
        <dbReference type="WBParaSite" id="BTMF_0000792001-mRNA-1"/>
    </source>
</evidence>
<sequence length="46" mass="4881">LSPLLQLISGCTVKDFPSSSISEFSDRSVINALSVETGKASFFSQS</sequence>
<reference evidence="1" key="1">
    <citation type="submission" date="2017-02" db="UniProtKB">
        <authorList>
            <consortium name="WormBaseParasite"/>
        </authorList>
    </citation>
    <scope>IDENTIFICATION</scope>
</reference>
<proteinExistence type="predicted"/>
<organism evidence="1">
    <name type="scientific">Brugia timori</name>
    <dbReference type="NCBI Taxonomy" id="42155"/>
    <lineage>
        <taxon>Eukaryota</taxon>
        <taxon>Metazoa</taxon>
        <taxon>Ecdysozoa</taxon>
        <taxon>Nematoda</taxon>
        <taxon>Chromadorea</taxon>
        <taxon>Rhabditida</taxon>
        <taxon>Spirurina</taxon>
        <taxon>Spiruromorpha</taxon>
        <taxon>Filarioidea</taxon>
        <taxon>Onchocercidae</taxon>
        <taxon>Brugia</taxon>
    </lineage>
</organism>
<dbReference type="AlphaFoldDB" id="A0A0R3QK17"/>